<sequence length="94" mass="11134">MVPVKRHAYEAYFKLRAIEYAAENGNRAAARHFNVNESMVRKWRKQESEQKTTVVQWLPADYPERVAIFRTYCRDKIQPRSHIYEAAAGKLCHH</sequence>
<evidence type="ECO:0000313" key="2">
    <source>
        <dbReference type="EMBL" id="TWW69274.1"/>
    </source>
</evidence>
<reference evidence="2 3" key="1">
    <citation type="submission" date="2019-04" db="EMBL/GenBank/DDBJ databases">
        <title>Chromosome genome assembly for Takifugu flavidus.</title>
        <authorList>
            <person name="Xiao S."/>
        </authorList>
    </citation>
    <scope>NUCLEOTIDE SEQUENCE [LARGE SCALE GENOMIC DNA]</scope>
    <source>
        <strain evidence="2">HTHZ2018</strain>
        <tissue evidence="2">Muscle</tissue>
    </source>
</reference>
<dbReference type="Proteomes" id="UP000324091">
    <property type="component" value="Chromosome 18"/>
</dbReference>
<keyword evidence="3" id="KW-1185">Reference proteome</keyword>
<gene>
    <name evidence="2" type="ORF">D4764_18G0000800</name>
</gene>
<evidence type="ECO:0000259" key="1">
    <source>
        <dbReference type="Pfam" id="PF09607"/>
    </source>
</evidence>
<organism evidence="2 3">
    <name type="scientific">Takifugu flavidus</name>
    <name type="common">sansaifugu</name>
    <dbReference type="NCBI Taxonomy" id="433684"/>
    <lineage>
        <taxon>Eukaryota</taxon>
        <taxon>Metazoa</taxon>
        <taxon>Chordata</taxon>
        <taxon>Craniata</taxon>
        <taxon>Vertebrata</taxon>
        <taxon>Euteleostomi</taxon>
        <taxon>Actinopterygii</taxon>
        <taxon>Neopterygii</taxon>
        <taxon>Teleostei</taxon>
        <taxon>Neoteleostei</taxon>
        <taxon>Acanthomorphata</taxon>
        <taxon>Eupercaria</taxon>
        <taxon>Tetraodontiformes</taxon>
        <taxon>Tetradontoidea</taxon>
        <taxon>Tetraodontidae</taxon>
        <taxon>Takifugu</taxon>
    </lineage>
</organism>
<dbReference type="Pfam" id="PF09607">
    <property type="entry name" value="BrkDBD"/>
    <property type="match status" value="1"/>
</dbReference>
<protein>
    <recommendedName>
        <fullName evidence="1">Brinker DNA-binding domain-containing protein</fullName>
    </recommendedName>
</protein>
<accession>A0A5C6NPG6</accession>
<dbReference type="AlphaFoldDB" id="A0A5C6NPG6"/>
<dbReference type="InterPro" id="IPR018586">
    <property type="entry name" value="Brinker_DNA-bd"/>
</dbReference>
<comment type="caution">
    <text evidence="2">The sequence shown here is derived from an EMBL/GenBank/DDBJ whole genome shotgun (WGS) entry which is preliminary data.</text>
</comment>
<proteinExistence type="predicted"/>
<dbReference type="SUPFAM" id="SSF46689">
    <property type="entry name" value="Homeodomain-like"/>
    <property type="match status" value="1"/>
</dbReference>
<evidence type="ECO:0000313" key="3">
    <source>
        <dbReference type="Proteomes" id="UP000324091"/>
    </source>
</evidence>
<dbReference type="EMBL" id="RHFK02000010">
    <property type="protein sequence ID" value="TWW69274.1"/>
    <property type="molecule type" value="Genomic_DNA"/>
</dbReference>
<dbReference type="Gene3D" id="1.10.10.60">
    <property type="entry name" value="Homeodomain-like"/>
    <property type="match status" value="1"/>
</dbReference>
<name>A0A5C6NPG6_9TELE</name>
<feature type="domain" description="Brinker DNA-binding" evidence="1">
    <location>
        <begin position="6"/>
        <end position="53"/>
    </location>
</feature>
<feature type="non-terminal residue" evidence="2">
    <location>
        <position position="94"/>
    </location>
</feature>
<dbReference type="InterPro" id="IPR009057">
    <property type="entry name" value="Homeodomain-like_sf"/>
</dbReference>